<evidence type="ECO:0000313" key="4">
    <source>
        <dbReference type="EMBL" id="CAB9501625.1"/>
    </source>
</evidence>
<feature type="region of interest" description="Disordered" evidence="2">
    <location>
        <begin position="203"/>
        <end position="237"/>
    </location>
</feature>
<dbReference type="SMART" id="SM00228">
    <property type="entry name" value="PDZ"/>
    <property type="match status" value="1"/>
</dbReference>
<feature type="compositionally biased region" description="Polar residues" evidence="2">
    <location>
        <begin position="298"/>
        <end position="311"/>
    </location>
</feature>
<organism evidence="4 5">
    <name type="scientific">Seminavis robusta</name>
    <dbReference type="NCBI Taxonomy" id="568900"/>
    <lineage>
        <taxon>Eukaryota</taxon>
        <taxon>Sar</taxon>
        <taxon>Stramenopiles</taxon>
        <taxon>Ochrophyta</taxon>
        <taxon>Bacillariophyta</taxon>
        <taxon>Bacillariophyceae</taxon>
        <taxon>Bacillariophycidae</taxon>
        <taxon>Naviculales</taxon>
        <taxon>Naviculaceae</taxon>
        <taxon>Seminavis</taxon>
    </lineage>
</organism>
<dbReference type="EMBL" id="CAICTM010000113">
    <property type="protein sequence ID" value="CAB9501625.1"/>
    <property type="molecule type" value="Genomic_DNA"/>
</dbReference>
<feature type="region of interest" description="Disordered" evidence="2">
    <location>
        <begin position="60"/>
        <end position="84"/>
    </location>
</feature>
<evidence type="ECO:0000313" key="5">
    <source>
        <dbReference type="Proteomes" id="UP001153069"/>
    </source>
</evidence>
<dbReference type="SUPFAM" id="SSF50156">
    <property type="entry name" value="PDZ domain-like"/>
    <property type="match status" value="1"/>
</dbReference>
<evidence type="ECO:0000259" key="3">
    <source>
        <dbReference type="PROSITE" id="PS50106"/>
    </source>
</evidence>
<feature type="region of interest" description="Disordered" evidence="2">
    <location>
        <begin position="337"/>
        <end position="356"/>
    </location>
</feature>
<feature type="coiled-coil region" evidence="1">
    <location>
        <begin position="13"/>
        <end position="47"/>
    </location>
</feature>
<keyword evidence="1" id="KW-0175">Coiled coil</keyword>
<dbReference type="Pfam" id="PF00595">
    <property type="entry name" value="PDZ"/>
    <property type="match status" value="1"/>
</dbReference>
<protein>
    <recommendedName>
        <fullName evidence="3">PDZ domain-containing protein</fullName>
    </recommendedName>
</protein>
<sequence length="1225" mass="134374">MKSSSSAEESVTAVQLRGKVKGLEANVSALEEQLVQKEERIKQLEAGLQENLAMLADLEHMDQTRSIKSRDAKKERKKEKKKEELVVMQSKLKEETLEKEQLAMQLELAQKRTEDLEQHVQLQLQFLQAVGPKDGQQAQALGEQKDAAPIPGNLGGFVREMEIVSNLLQEKIAAVKGGKETRNGDSGRVAAVAVTAGTAAAVATNNKAASHPKQEPEPTMQNSASVAAVEKPSDDGGGMSTGAAVAVGAAAGATGAVAATGIARFFGGFGKGAKQEETPKTDSEQEEPNKEEPQQQESASMSADPSTSGPSTGVIVGAAAATGAAVVAGGAMIATAVKKPKKKKKKPEFVPEGAPPLSEDRVYINAIIPKTKGSKLGMKLTEAADSGRDLLIIANILPGGLADESKLKQGMILYTVNGKLTEGKSAMEVARMLAGAEGTVTVVAIADKNEIEEESETEDDDDDEELSGLAAYGFGAGRRVSGGSRTSSMSRDASNSSLRSIREEDETDEEDDDKSEELMSKSDMEAMAATSAALAPAAGADPRSSTASTDSRRATVAAGTVANPLGGGGRRPSYFSGMAKLRRGVKKIKVINTLTKNKVNKWASALRRLDPRYQILSYFDEVAKKGAQSFEYCNVHTSPDGICTQGCLTASAGMVGGTGPDGQIRRSSYFANDEEAKTASSLFNKAGIFTVWRPTSLDSIRKMMVGDGVGKGLDIKGKSAKKGHFSGFVPFLQLHQERHKTMTRTVPKDARMRIFYKTEEARREAHFKMLQVSVEMLAGFTQAQKVIIKIKTIEAEEEKAEMERKNSTDFDVDDFTESKTDMAAREKVLEERDRQLQAALEKYMWEMDDPIIYLVDEFAPKAFGLDIPQRIVFEAYVIRGDCSRPPGSIHETGRGSEPAFQDMNMDTLRTVKPGAPRPVCVLQSEDLEHTMDPRYLLMAYQENGVVKPVVSDFDCFLVGSRRVDFDKPLPADQVELMKWCISVIERILDLEPSSETWTMRWLEELKREYESGFHVSFPKYGFADPTSYSMMAHAVDRLKMHGSVRHGAECFNYYFPQDLDDEFLVVTSMQQNGPWVKYSKDGLLEFLSDKIDQGFMFPVNPKWALCDVGWKKLYDKQMQSDNAWTIKAMNAWYPKNSGVRDMISRISAKHPKAFQVIVQQYKMENKVYSPLRQASEDGEEVTGDQAMDMALLEIEHDRMLKKAIKAVKAIIFANRMKKMKFNLGI</sequence>
<dbReference type="Proteomes" id="UP001153069">
    <property type="component" value="Unassembled WGS sequence"/>
</dbReference>
<feature type="domain" description="PDZ" evidence="3">
    <location>
        <begin position="365"/>
        <end position="448"/>
    </location>
</feature>
<feature type="region of interest" description="Disordered" evidence="2">
    <location>
        <begin position="477"/>
        <end position="519"/>
    </location>
</feature>
<dbReference type="PROSITE" id="PS50106">
    <property type="entry name" value="PDZ"/>
    <property type="match status" value="1"/>
</dbReference>
<dbReference type="InterPro" id="IPR036034">
    <property type="entry name" value="PDZ_sf"/>
</dbReference>
<dbReference type="AlphaFoldDB" id="A0A9N8H6Y8"/>
<comment type="caution">
    <text evidence="4">The sequence shown here is derived from an EMBL/GenBank/DDBJ whole genome shotgun (WGS) entry which is preliminary data.</text>
</comment>
<feature type="compositionally biased region" description="Acidic residues" evidence="2">
    <location>
        <begin position="503"/>
        <end position="515"/>
    </location>
</feature>
<name>A0A9N8H6Y8_9STRA</name>
<keyword evidence="5" id="KW-1185">Reference proteome</keyword>
<feature type="compositionally biased region" description="Basic and acidic residues" evidence="2">
    <location>
        <begin position="60"/>
        <end position="74"/>
    </location>
</feature>
<reference evidence="4" key="1">
    <citation type="submission" date="2020-06" db="EMBL/GenBank/DDBJ databases">
        <authorList>
            <consortium name="Plant Systems Biology data submission"/>
        </authorList>
    </citation>
    <scope>NUCLEOTIDE SEQUENCE</scope>
    <source>
        <strain evidence="4">D6</strain>
    </source>
</reference>
<gene>
    <name evidence="4" type="ORF">SEMRO_114_G056190.1</name>
</gene>
<feature type="compositionally biased region" description="Basic and acidic residues" evidence="2">
    <location>
        <begin position="273"/>
        <end position="293"/>
    </location>
</feature>
<feature type="region of interest" description="Disordered" evidence="2">
    <location>
        <begin position="270"/>
        <end position="311"/>
    </location>
</feature>
<dbReference type="Gene3D" id="2.30.42.10">
    <property type="match status" value="1"/>
</dbReference>
<feature type="region of interest" description="Disordered" evidence="2">
    <location>
        <begin position="533"/>
        <end position="569"/>
    </location>
</feature>
<feature type="compositionally biased region" description="Low complexity" evidence="2">
    <location>
        <begin position="533"/>
        <end position="558"/>
    </location>
</feature>
<dbReference type="OrthoDB" id="48146at2759"/>
<proteinExistence type="predicted"/>
<accession>A0A9N8H6Y8</accession>
<evidence type="ECO:0000256" key="2">
    <source>
        <dbReference type="SAM" id="MobiDB-lite"/>
    </source>
</evidence>
<dbReference type="InterPro" id="IPR001478">
    <property type="entry name" value="PDZ"/>
</dbReference>
<feature type="compositionally biased region" description="Low complexity" evidence="2">
    <location>
        <begin position="477"/>
        <end position="491"/>
    </location>
</feature>
<evidence type="ECO:0000256" key="1">
    <source>
        <dbReference type="SAM" id="Coils"/>
    </source>
</evidence>